<dbReference type="RefSeq" id="WP_049640362.1">
    <property type="nucleotide sequence ID" value="NZ_CP113279.1"/>
</dbReference>
<dbReference type="InterPro" id="IPR015424">
    <property type="entry name" value="PyrdxlP-dep_Trfase"/>
</dbReference>
<protein>
    <submittedName>
        <fullName evidence="1">Uncharacterized protein</fullName>
    </submittedName>
</protein>
<name>A0ABY8GJ46_EDWIC</name>
<dbReference type="Gene3D" id="3.90.1150.10">
    <property type="entry name" value="Aspartate Aminotransferase, domain 1"/>
    <property type="match status" value="1"/>
</dbReference>
<proteinExistence type="predicted"/>
<evidence type="ECO:0000313" key="1">
    <source>
        <dbReference type="EMBL" id="WFN97323.1"/>
    </source>
</evidence>
<reference evidence="1 2" key="1">
    <citation type="submission" date="2022-02" db="EMBL/GenBank/DDBJ databases">
        <title>Phenotypic, genotypic and serological characterization of Edwardsiella ictaluri from catfish and ornamental fish species.</title>
        <authorList>
            <person name="Rose D."/>
            <person name="Tekedar H.C."/>
            <person name="Waldbieser G.C."/>
            <person name="Aarattuthodi S."/>
            <person name="Griffin M.J."/>
        </authorList>
    </citation>
    <scope>NUCLEOTIDE SEQUENCE [LARGE SCALE GENOMIC DNA]</scope>
    <source>
        <strain evidence="1 2">13 TAL-140 K3</strain>
    </source>
</reference>
<dbReference type="SUPFAM" id="SSF53383">
    <property type="entry name" value="PLP-dependent transferases"/>
    <property type="match status" value="1"/>
</dbReference>
<sequence>MFGFDTPSPDIATMAIEIAAEFGLIIRGSRYGKGRAIKVRPPLICGQQHIDELVAKLDRTFIKLAQKINAA</sequence>
<dbReference type="InterPro" id="IPR015422">
    <property type="entry name" value="PyrdxlP-dep_Trfase_small"/>
</dbReference>
<dbReference type="EMBL" id="CP092014">
    <property type="protein sequence ID" value="WFN97323.1"/>
    <property type="molecule type" value="Genomic_DNA"/>
</dbReference>
<evidence type="ECO:0000313" key="2">
    <source>
        <dbReference type="Proteomes" id="UP001222680"/>
    </source>
</evidence>
<gene>
    <name evidence="1" type="ORF">MAY91_04435</name>
</gene>
<accession>A0ABY8GJ46</accession>
<dbReference type="Proteomes" id="UP001222680">
    <property type="component" value="Chromosome"/>
</dbReference>
<keyword evidence="2" id="KW-1185">Reference proteome</keyword>
<organism evidence="1 2">
    <name type="scientific">Edwardsiella ictaluri</name>
    <dbReference type="NCBI Taxonomy" id="67780"/>
    <lineage>
        <taxon>Bacteria</taxon>
        <taxon>Pseudomonadati</taxon>
        <taxon>Pseudomonadota</taxon>
        <taxon>Gammaproteobacteria</taxon>
        <taxon>Enterobacterales</taxon>
        <taxon>Hafniaceae</taxon>
        <taxon>Edwardsiella</taxon>
    </lineage>
</organism>